<dbReference type="Pfam" id="PF00672">
    <property type="entry name" value="HAMP"/>
    <property type="match status" value="1"/>
</dbReference>
<feature type="transmembrane region" description="Helical" evidence="7">
    <location>
        <begin position="12"/>
        <end position="32"/>
    </location>
</feature>
<comment type="caution">
    <text evidence="10">The sequence shown here is derived from an EMBL/GenBank/DDBJ whole genome shotgun (WGS) entry which is preliminary data.</text>
</comment>
<evidence type="ECO:0000259" key="9">
    <source>
        <dbReference type="PROSITE" id="PS50885"/>
    </source>
</evidence>
<dbReference type="GO" id="GO:0006935">
    <property type="term" value="P:chemotaxis"/>
    <property type="evidence" value="ECO:0007669"/>
    <property type="project" value="TreeGrafter"/>
</dbReference>
<evidence type="ECO:0000313" key="11">
    <source>
        <dbReference type="Proteomes" id="UP000463700"/>
    </source>
</evidence>
<name>A0A6N6WF81_9BURK</name>
<evidence type="ECO:0000256" key="6">
    <source>
        <dbReference type="SAM" id="MobiDB-lite"/>
    </source>
</evidence>
<keyword evidence="7" id="KW-0472">Membrane</keyword>
<feature type="domain" description="HAMP" evidence="9">
    <location>
        <begin position="212"/>
        <end position="264"/>
    </location>
</feature>
<dbReference type="InterPro" id="IPR051310">
    <property type="entry name" value="MCP_chemotaxis"/>
</dbReference>
<dbReference type="SUPFAM" id="SSF58104">
    <property type="entry name" value="Methyl-accepting chemotaxis protein (MCP) signaling domain"/>
    <property type="match status" value="1"/>
</dbReference>
<dbReference type="GO" id="GO:0007165">
    <property type="term" value="P:signal transduction"/>
    <property type="evidence" value="ECO:0007669"/>
    <property type="project" value="UniProtKB-KW"/>
</dbReference>
<dbReference type="PANTHER" id="PTHR43531:SF14">
    <property type="entry name" value="METHYL-ACCEPTING CHEMOTAXIS PROTEIN I-RELATED"/>
    <property type="match status" value="1"/>
</dbReference>
<evidence type="ECO:0000313" key="10">
    <source>
        <dbReference type="EMBL" id="KAE8758444.1"/>
    </source>
</evidence>
<dbReference type="FunFam" id="1.10.287.950:FF:000001">
    <property type="entry name" value="Methyl-accepting chemotaxis sensory transducer"/>
    <property type="match status" value="1"/>
</dbReference>
<feature type="region of interest" description="Disordered" evidence="6">
    <location>
        <begin position="521"/>
        <end position="577"/>
    </location>
</feature>
<evidence type="ECO:0000256" key="5">
    <source>
        <dbReference type="SAM" id="Coils"/>
    </source>
</evidence>
<dbReference type="InterPro" id="IPR024478">
    <property type="entry name" value="HlyB_4HB_MCP"/>
</dbReference>
<keyword evidence="5" id="KW-0175">Coiled coil</keyword>
<feature type="transmembrane region" description="Helical" evidence="7">
    <location>
        <begin position="188"/>
        <end position="211"/>
    </location>
</feature>
<evidence type="ECO:0000256" key="1">
    <source>
        <dbReference type="ARBA" id="ARBA00004370"/>
    </source>
</evidence>
<gene>
    <name evidence="10" type="ORF">FSO04_18835</name>
</gene>
<dbReference type="RefSeq" id="WP_154561296.1">
    <property type="nucleotide sequence ID" value="NZ_VOSW01000033.1"/>
</dbReference>
<dbReference type="PROSITE" id="PS50885">
    <property type="entry name" value="HAMP"/>
    <property type="match status" value="1"/>
</dbReference>
<sequence length="577" mass="61133">MSNFIQTIKFKIIIAFGACVILMAAIGLFGAFGLSKLNSNMNEAYSSNTVAISDLSDIRAALLFIRLQGRRIQIDRNPATTAEAVEAIHSDQDRLSKAWDHYYRTEISSDREREIAERINNGLPQFKARTDEIVAAFNAGNYDAATQLIDKIGPVADAVKDAVNQDVRLNIEQARKFAQDSGSMFRTILWIAVALIGFGVMVAAGASLYLLRAISSPLNKAVDVANQIANGKLENRIVVDSQGEFGQLLEALKRMDQQLSNTIRGIKGSTESVTVASREIASGNTDLSARTEEQAASLEETAASMTQLTETVKQNADNARQANALATNATDMADTGNDAVQSMVGTIGKISASSSKISEITGVIEGIAFQTNILALNAAVEAARAGEQGRGFAVVASEVRSLAQRSATAAKEIKELIGSSVAMVQDGSKQAAEVSATMGQVKQAIKQVSDIVGEIAAASEEQSRGIEQVNQAVGQMDEVTQQNAALVEQAAAAAQSLEEQAMNLRDAVSVFKVADTGVSASRMVTPQSKPRPPGSRTSTTRRTAAAQPKTAPQSPNATTGTGRTVPADASSADWETF</sequence>
<dbReference type="PANTHER" id="PTHR43531">
    <property type="entry name" value="PROTEIN ICFG"/>
    <property type="match status" value="1"/>
</dbReference>
<dbReference type="AlphaFoldDB" id="A0A6N6WF81"/>
<dbReference type="Gene3D" id="1.10.287.950">
    <property type="entry name" value="Methyl-accepting chemotaxis protein"/>
    <property type="match status" value="1"/>
</dbReference>
<dbReference type="InterPro" id="IPR003660">
    <property type="entry name" value="HAMP_dom"/>
</dbReference>
<keyword evidence="7" id="KW-1133">Transmembrane helix</keyword>
<feature type="coiled-coil region" evidence="5">
    <location>
        <begin position="469"/>
        <end position="507"/>
    </location>
</feature>
<dbReference type="OrthoDB" id="9035246at2"/>
<comment type="similarity">
    <text evidence="3">Belongs to the methyl-accepting chemotaxis (MCP) protein family.</text>
</comment>
<keyword evidence="2" id="KW-0488">Methylation</keyword>
<evidence type="ECO:0000256" key="2">
    <source>
        <dbReference type="ARBA" id="ARBA00022481"/>
    </source>
</evidence>
<accession>A0A6N6WF81</accession>
<proteinExistence type="inferred from homology"/>
<dbReference type="Proteomes" id="UP000463700">
    <property type="component" value="Unassembled WGS sequence"/>
</dbReference>
<feature type="compositionally biased region" description="Polar residues" evidence="6">
    <location>
        <begin position="550"/>
        <end position="562"/>
    </location>
</feature>
<keyword evidence="7" id="KW-0812">Transmembrane</keyword>
<dbReference type="EMBL" id="VOSW01000033">
    <property type="protein sequence ID" value="KAE8758444.1"/>
    <property type="molecule type" value="Genomic_DNA"/>
</dbReference>
<dbReference type="GO" id="GO:0005886">
    <property type="term" value="C:plasma membrane"/>
    <property type="evidence" value="ECO:0007669"/>
    <property type="project" value="TreeGrafter"/>
</dbReference>
<dbReference type="SMART" id="SM00304">
    <property type="entry name" value="HAMP"/>
    <property type="match status" value="1"/>
</dbReference>
<keyword evidence="4" id="KW-0807">Transducer</keyword>
<reference evidence="10 11" key="1">
    <citation type="journal article" date="2020" name="Int. J. Syst. Evol. Microbiol.">
        <title>Paraburkholderia madseniana sp. nov., a phenolic acid-degrading bacterium isolated from acidic forest soil.</title>
        <authorList>
            <person name="Wilhelm R.C."/>
            <person name="Murphy S.J.L."/>
            <person name="Feriancek N.M."/>
            <person name="Karasz D.C."/>
            <person name="DeRito C.M."/>
            <person name="Newman J.D."/>
            <person name="Buckley D.H."/>
        </authorList>
    </citation>
    <scope>NUCLEOTIDE SEQUENCE [LARGE SCALE GENOMIC DNA]</scope>
    <source>
        <strain evidence="10 11">RP11</strain>
    </source>
</reference>
<protein>
    <submittedName>
        <fullName evidence="10">HAMP domain-containing protein</fullName>
    </submittedName>
</protein>
<feature type="domain" description="Methyl-accepting transducer" evidence="8">
    <location>
        <begin position="269"/>
        <end position="498"/>
    </location>
</feature>
<evidence type="ECO:0000259" key="8">
    <source>
        <dbReference type="PROSITE" id="PS50111"/>
    </source>
</evidence>
<dbReference type="Pfam" id="PF00015">
    <property type="entry name" value="MCPsignal"/>
    <property type="match status" value="1"/>
</dbReference>
<dbReference type="Pfam" id="PF12729">
    <property type="entry name" value="4HB_MCP_1"/>
    <property type="match status" value="1"/>
</dbReference>
<dbReference type="InterPro" id="IPR004089">
    <property type="entry name" value="MCPsignal_dom"/>
</dbReference>
<dbReference type="CDD" id="cd11386">
    <property type="entry name" value="MCP_signal"/>
    <property type="match status" value="1"/>
</dbReference>
<evidence type="ECO:0000256" key="3">
    <source>
        <dbReference type="ARBA" id="ARBA00029447"/>
    </source>
</evidence>
<dbReference type="PROSITE" id="PS50111">
    <property type="entry name" value="CHEMOTAXIS_TRANSDUC_2"/>
    <property type="match status" value="1"/>
</dbReference>
<comment type="subcellular location">
    <subcellularLocation>
        <location evidence="1">Membrane</location>
    </subcellularLocation>
</comment>
<dbReference type="CDD" id="cd06225">
    <property type="entry name" value="HAMP"/>
    <property type="match status" value="1"/>
</dbReference>
<evidence type="ECO:0000256" key="7">
    <source>
        <dbReference type="SAM" id="Phobius"/>
    </source>
</evidence>
<feature type="compositionally biased region" description="Low complexity" evidence="6">
    <location>
        <begin position="534"/>
        <end position="546"/>
    </location>
</feature>
<organism evidence="10 11">
    <name type="scientific">Paraburkholderia madseniana</name>
    <dbReference type="NCBI Taxonomy" id="2599607"/>
    <lineage>
        <taxon>Bacteria</taxon>
        <taxon>Pseudomonadati</taxon>
        <taxon>Pseudomonadota</taxon>
        <taxon>Betaproteobacteria</taxon>
        <taxon>Burkholderiales</taxon>
        <taxon>Burkholderiaceae</taxon>
        <taxon>Paraburkholderia</taxon>
    </lineage>
</organism>
<dbReference type="GO" id="GO:0004888">
    <property type="term" value="F:transmembrane signaling receptor activity"/>
    <property type="evidence" value="ECO:0007669"/>
    <property type="project" value="TreeGrafter"/>
</dbReference>
<dbReference type="SMART" id="SM00283">
    <property type="entry name" value="MA"/>
    <property type="match status" value="1"/>
</dbReference>
<evidence type="ECO:0000256" key="4">
    <source>
        <dbReference type="PROSITE-ProRule" id="PRU00284"/>
    </source>
</evidence>